<dbReference type="SMART" id="SM00028">
    <property type="entry name" value="TPR"/>
    <property type="match status" value="4"/>
</dbReference>
<evidence type="ECO:0000313" key="5">
    <source>
        <dbReference type="Proteomes" id="UP000093336"/>
    </source>
</evidence>
<organism evidence="4 5">
    <name type="scientific">Legionella jamestowniensis</name>
    <dbReference type="NCBI Taxonomy" id="455"/>
    <lineage>
        <taxon>Bacteria</taxon>
        <taxon>Pseudomonadati</taxon>
        <taxon>Pseudomonadota</taxon>
        <taxon>Gammaproteobacteria</taxon>
        <taxon>Legionellales</taxon>
        <taxon>Legionellaceae</taxon>
        <taxon>Legionella</taxon>
    </lineage>
</organism>
<dbReference type="Gene3D" id="1.25.40.10">
    <property type="entry name" value="Tetratricopeptide repeat domain"/>
    <property type="match status" value="1"/>
</dbReference>
<protein>
    <submittedName>
        <fullName evidence="4">Type IV pilus biogenesis/stability protein PilW</fullName>
    </submittedName>
</protein>
<evidence type="ECO:0000256" key="2">
    <source>
        <dbReference type="ARBA" id="ARBA00022803"/>
    </source>
</evidence>
<keyword evidence="5" id="KW-1185">Reference proteome</keyword>
<dbReference type="Pfam" id="PF13432">
    <property type="entry name" value="TPR_16"/>
    <property type="match status" value="1"/>
</dbReference>
<gene>
    <name evidence="4" type="ORF">A8135_00230</name>
</gene>
<dbReference type="InterPro" id="IPR052346">
    <property type="entry name" value="O-mannosyl-transferase_TMTC"/>
</dbReference>
<keyword evidence="2 3" id="KW-0802">TPR repeat</keyword>
<name>A0ABX2XVW5_9GAMM</name>
<evidence type="ECO:0000256" key="3">
    <source>
        <dbReference type="PROSITE-ProRule" id="PRU00339"/>
    </source>
</evidence>
<feature type="repeat" description="TPR" evidence="3">
    <location>
        <begin position="76"/>
        <end position="109"/>
    </location>
</feature>
<evidence type="ECO:0000313" key="4">
    <source>
        <dbReference type="EMBL" id="OCH98608.1"/>
    </source>
</evidence>
<dbReference type="Proteomes" id="UP000093336">
    <property type="component" value="Unassembled WGS sequence"/>
</dbReference>
<comment type="caution">
    <text evidence="4">The sequence shown here is derived from an EMBL/GenBank/DDBJ whole genome shotgun (WGS) entry which is preliminary data.</text>
</comment>
<dbReference type="InterPro" id="IPR013360">
    <property type="entry name" value="Pilus_4_PilW"/>
</dbReference>
<dbReference type="PROSITE" id="PS51257">
    <property type="entry name" value="PROKAR_LIPOPROTEIN"/>
    <property type="match status" value="1"/>
</dbReference>
<dbReference type="InterPro" id="IPR011990">
    <property type="entry name" value="TPR-like_helical_dom_sf"/>
</dbReference>
<dbReference type="InterPro" id="IPR019734">
    <property type="entry name" value="TPR_rpt"/>
</dbReference>
<dbReference type="SUPFAM" id="SSF48452">
    <property type="entry name" value="TPR-like"/>
    <property type="match status" value="1"/>
</dbReference>
<dbReference type="PANTHER" id="PTHR44227:SF3">
    <property type="entry name" value="PROTEIN O-MANNOSYL-TRANSFERASE TMTC4"/>
    <property type="match status" value="1"/>
</dbReference>
<feature type="repeat" description="TPR" evidence="3">
    <location>
        <begin position="146"/>
        <end position="179"/>
    </location>
</feature>
<proteinExistence type="predicted"/>
<sequence length="261" mass="29368">MVLNLQRFLPPLIVFFLTACQHPAIIKTEYSGSNKLKHQEAAAYNTQLGMAYLKQGDMPRAKRKLLNALSLDPNSADVNVAMAYYLESTGDLKEAKAYYQKALALAPKSGAQLNNYGTFLCRLGKYTEAEQYFLRAVSDVQYIHTAAAYENAGLCAQAIPDYAKAKKYFVRALEQDPKRQQSLYELATIELKQKHAGKALMYLQKYQDQVSQDPALVALTVDAAHQAGKRNVELDYKQRLNQLSKFTDYTGAKNEYNNRNG</sequence>
<feature type="repeat" description="TPR" evidence="3">
    <location>
        <begin position="42"/>
        <end position="75"/>
    </location>
</feature>
<reference evidence="4 5" key="1">
    <citation type="submission" date="2016-05" db="EMBL/GenBank/DDBJ databases">
        <authorList>
            <person name="Prochazka B."/>
            <person name="Indra A."/>
            <person name="Hasenberger P."/>
            <person name="Blaschitz M."/>
            <person name="Wagner L."/>
            <person name="Wewalka G."/>
            <person name="Sorschag S."/>
            <person name="Schmid D."/>
            <person name="Ruppitsch W."/>
        </authorList>
    </citation>
    <scope>NUCLEOTIDE SEQUENCE [LARGE SCALE GENOMIC DNA]</scope>
    <source>
        <strain evidence="4 5">974010_12</strain>
    </source>
</reference>
<keyword evidence="1" id="KW-0677">Repeat</keyword>
<dbReference type="Pfam" id="PF13424">
    <property type="entry name" value="TPR_12"/>
    <property type="match status" value="1"/>
</dbReference>
<dbReference type="PROSITE" id="PS50005">
    <property type="entry name" value="TPR"/>
    <property type="match status" value="3"/>
</dbReference>
<accession>A0ABX2XVW5</accession>
<evidence type="ECO:0000256" key="1">
    <source>
        <dbReference type="ARBA" id="ARBA00022737"/>
    </source>
</evidence>
<dbReference type="EMBL" id="LYOZ01000010">
    <property type="protein sequence ID" value="OCH98608.1"/>
    <property type="molecule type" value="Genomic_DNA"/>
</dbReference>
<dbReference type="PANTHER" id="PTHR44227">
    <property type="match status" value="1"/>
</dbReference>
<dbReference type="NCBIfam" id="TIGR02521">
    <property type="entry name" value="type_IV_pilW"/>
    <property type="match status" value="1"/>
</dbReference>